<feature type="transmembrane region" description="Helical" evidence="1">
    <location>
        <begin position="35"/>
        <end position="55"/>
    </location>
</feature>
<dbReference type="OrthoDB" id="2601639at2"/>
<feature type="transmembrane region" description="Helical" evidence="1">
    <location>
        <begin position="124"/>
        <end position="143"/>
    </location>
</feature>
<evidence type="ECO:0000256" key="1">
    <source>
        <dbReference type="SAM" id="Phobius"/>
    </source>
</evidence>
<dbReference type="AlphaFoldDB" id="A0A410Q8A4"/>
<dbReference type="Pfam" id="PF20128">
    <property type="entry name" value="DUF6518"/>
    <property type="match status" value="1"/>
</dbReference>
<keyword evidence="3" id="KW-1185">Reference proteome</keyword>
<dbReference type="RefSeq" id="WP_071140574.1">
    <property type="nucleotide sequence ID" value="NZ_CP035282.1"/>
</dbReference>
<name>A0A410Q8A4_9FIRM</name>
<keyword evidence="1" id="KW-1133">Transmembrane helix</keyword>
<feature type="transmembrane region" description="Helical" evidence="1">
    <location>
        <begin position="7"/>
        <end position="29"/>
    </location>
</feature>
<evidence type="ECO:0000313" key="2">
    <source>
        <dbReference type="EMBL" id="QAT60166.1"/>
    </source>
</evidence>
<evidence type="ECO:0000313" key="3">
    <source>
        <dbReference type="Proteomes" id="UP000287969"/>
    </source>
</evidence>
<feature type="transmembrane region" description="Helical" evidence="1">
    <location>
        <begin position="149"/>
        <end position="169"/>
    </location>
</feature>
<feature type="transmembrane region" description="Helical" evidence="1">
    <location>
        <begin position="181"/>
        <end position="201"/>
    </location>
</feature>
<dbReference type="EMBL" id="CP035282">
    <property type="protein sequence ID" value="QAT60166.1"/>
    <property type="molecule type" value="Genomic_DNA"/>
</dbReference>
<reference evidence="3" key="1">
    <citation type="submission" date="2019-01" db="EMBL/GenBank/DDBJ databases">
        <title>Draft genomes of a novel of Sporanaerobacter strains.</title>
        <authorList>
            <person name="Ma S."/>
        </authorList>
    </citation>
    <scope>NUCLEOTIDE SEQUENCE [LARGE SCALE GENOMIC DNA]</scope>
    <source>
        <strain evidence="3">NJN-17</strain>
    </source>
</reference>
<gene>
    <name evidence="2" type="ORF">EQM13_00550</name>
</gene>
<protein>
    <submittedName>
        <fullName evidence="2">Uncharacterized protein</fullName>
    </submittedName>
</protein>
<feature type="transmembrane region" description="Helical" evidence="1">
    <location>
        <begin position="94"/>
        <end position="117"/>
    </location>
</feature>
<organism evidence="2 3">
    <name type="scientific">Acidilutibacter cellobiosedens</name>
    <dbReference type="NCBI Taxonomy" id="2507161"/>
    <lineage>
        <taxon>Bacteria</taxon>
        <taxon>Bacillati</taxon>
        <taxon>Bacillota</taxon>
        <taxon>Tissierellia</taxon>
        <taxon>Tissierellales</taxon>
        <taxon>Acidilutibacteraceae</taxon>
        <taxon>Acidilutibacter</taxon>
    </lineage>
</organism>
<proteinExistence type="predicted"/>
<feature type="transmembrane region" description="Helical" evidence="1">
    <location>
        <begin position="62"/>
        <end position="82"/>
    </location>
</feature>
<sequence>MDSNKKVITIQIVCALFVGLLTGILTVFGQKYLPGSLNSLANSGAVWLIPAFFIASAGKGKYLSILLCIETLVVCVISYYWVESVVNSHSFSFGGYYFYIWLACAVVAGIIFGASAFLQKNSKYYWAASLLPSVFFAEGLNELLHLPDYMHMIPAAIGRIIIGLSLYFFIYKGDCFRRKTLISFCALSALGLAGYEILFLLTSGTTY</sequence>
<dbReference type="InterPro" id="IPR045393">
    <property type="entry name" value="DUF6518"/>
</dbReference>
<dbReference type="KEGG" id="spoa:EQM13_00550"/>
<dbReference type="Proteomes" id="UP000287969">
    <property type="component" value="Chromosome"/>
</dbReference>
<keyword evidence="1" id="KW-0812">Transmembrane</keyword>
<keyword evidence="1" id="KW-0472">Membrane</keyword>
<accession>A0A410Q8A4</accession>